<evidence type="ECO:0000259" key="1">
    <source>
        <dbReference type="Pfam" id="PF12706"/>
    </source>
</evidence>
<dbReference type="AlphaFoldDB" id="A0A5B9Q840"/>
<keyword evidence="3" id="KW-1185">Reference proteome</keyword>
<dbReference type="Proteomes" id="UP000323917">
    <property type="component" value="Chromosome"/>
</dbReference>
<dbReference type="KEGG" id="bgok:Pr1d_08560"/>
<dbReference type="PANTHER" id="PTHR46018:SF2">
    <property type="entry name" value="ZINC PHOSPHODIESTERASE ELAC PROTEIN 1"/>
    <property type="match status" value="1"/>
</dbReference>
<dbReference type="EMBL" id="CP042913">
    <property type="protein sequence ID" value="QEG33592.1"/>
    <property type="molecule type" value="Genomic_DNA"/>
</dbReference>
<dbReference type="OrthoDB" id="9800940at2"/>
<name>A0A5B9Q840_9BACT</name>
<proteinExistence type="predicted"/>
<organism evidence="2 3">
    <name type="scientific">Bythopirellula goksoeyrii</name>
    <dbReference type="NCBI Taxonomy" id="1400387"/>
    <lineage>
        <taxon>Bacteria</taxon>
        <taxon>Pseudomonadati</taxon>
        <taxon>Planctomycetota</taxon>
        <taxon>Planctomycetia</taxon>
        <taxon>Pirellulales</taxon>
        <taxon>Lacipirellulaceae</taxon>
        <taxon>Bythopirellula</taxon>
    </lineage>
</organism>
<evidence type="ECO:0000313" key="3">
    <source>
        <dbReference type="Proteomes" id="UP000323917"/>
    </source>
</evidence>
<keyword evidence="2" id="KW-0378">Hydrolase</keyword>
<feature type="domain" description="Metallo-beta-lactamase" evidence="1">
    <location>
        <begin position="51"/>
        <end position="213"/>
    </location>
</feature>
<dbReference type="InterPro" id="IPR036866">
    <property type="entry name" value="RibonucZ/Hydroxyglut_hydro"/>
</dbReference>
<accession>A0A5B9Q840</accession>
<evidence type="ECO:0000313" key="2">
    <source>
        <dbReference type="EMBL" id="QEG33592.1"/>
    </source>
</evidence>
<reference evidence="2 3" key="1">
    <citation type="submission" date="2019-08" db="EMBL/GenBank/DDBJ databases">
        <title>Deep-cultivation of Planctomycetes and their phenomic and genomic characterization uncovers novel biology.</title>
        <authorList>
            <person name="Wiegand S."/>
            <person name="Jogler M."/>
            <person name="Boedeker C."/>
            <person name="Pinto D."/>
            <person name="Vollmers J."/>
            <person name="Rivas-Marin E."/>
            <person name="Kohn T."/>
            <person name="Peeters S.H."/>
            <person name="Heuer A."/>
            <person name="Rast P."/>
            <person name="Oberbeckmann S."/>
            <person name="Bunk B."/>
            <person name="Jeske O."/>
            <person name="Meyerdierks A."/>
            <person name="Storesund J.E."/>
            <person name="Kallscheuer N."/>
            <person name="Luecker S."/>
            <person name="Lage O.M."/>
            <person name="Pohl T."/>
            <person name="Merkel B.J."/>
            <person name="Hornburger P."/>
            <person name="Mueller R.-W."/>
            <person name="Bruemmer F."/>
            <person name="Labrenz M."/>
            <person name="Spormann A.M."/>
            <person name="Op den Camp H."/>
            <person name="Overmann J."/>
            <person name="Amann R."/>
            <person name="Jetten M.S.M."/>
            <person name="Mascher T."/>
            <person name="Medema M.H."/>
            <person name="Devos D.P."/>
            <person name="Kaster A.-K."/>
            <person name="Ovreas L."/>
            <person name="Rohde M."/>
            <person name="Galperin M.Y."/>
            <person name="Jogler C."/>
        </authorList>
    </citation>
    <scope>NUCLEOTIDE SEQUENCE [LARGE SCALE GENOMIC DNA]</scope>
    <source>
        <strain evidence="2 3">Pr1d</strain>
    </source>
</reference>
<dbReference type="PANTHER" id="PTHR46018">
    <property type="entry name" value="ZINC PHOSPHODIESTERASE ELAC PROTEIN 1"/>
    <property type="match status" value="1"/>
</dbReference>
<protein>
    <submittedName>
        <fullName evidence="2">Ribonuclease BN</fullName>
        <ecNumber evidence="2">3.1.-.-</ecNumber>
    </submittedName>
</protein>
<gene>
    <name evidence="2" type="primary">rbn</name>
    <name evidence="2" type="ORF">Pr1d_08560</name>
</gene>
<dbReference type="SUPFAM" id="SSF56281">
    <property type="entry name" value="Metallo-hydrolase/oxidoreductase"/>
    <property type="match status" value="1"/>
</dbReference>
<dbReference type="InterPro" id="IPR001279">
    <property type="entry name" value="Metallo-B-lactamas"/>
</dbReference>
<dbReference type="Pfam" id="PF12706">
    <property type="entry name" value="Lactamase_B_2"/>
    <property type="match status" value="1"/>
</dbReference>
<dbReference type="EC" id="3.1.-.-" evidence="2"/>
<dbReference type="GO" id="GO:0042781">
    <property type="term" value="F:3'-tRNA processing endoribonuclease activity"/>
    <property type="evidence" value="ECO:0007669"/>
    <property type="project" value="TreeGrafter"/>
</dbReference>
<sequence length="246" mass="26953">MKLVLLGTSGYHPNDRRHTACLMLPELGVVFDAGSAMYRVNDYLCTDTLDVYLSHAHLDHVMGLTFIFGILAGTSLETVTVHGEPEKLEALRSHLFSELLFPVDPPLKMCPLEPRITLADGGVLTHFPLRHPGGSVGYRIDWPDRSMAYVTDTVAAPDVDYIERIRGVDLLIHECFFDDTEPEQAELTGHSCITPVVQVAKAAEVGRLVLVHINPALADDSALPLAAAKKIFPKTEIGTDGLVLEF</sequence>
<dbReference type="Gene3D" id="3.60.15.10">
    <property type="entry name" value="Ribonuclease Z/Hydroxyacylglutathione hydrolase-like"/>
    <property type="match status" value="1"/>
</dbReference>
<dbReference type="RefSeq" id="WP_148072336.1">
    <property type="nucleotide sequence ID" value="NZ_CP042913.1"/>
</dbReference>